<organism evidence="1 2">
    <name type="scientific">Virgibacillus tibetensis</name>
    <dbReference type="NCBI Taxonomy" id="3042313"/>
    <lineage>
        <taxon>Bacteria</taxon>
        <taxon>Bacillati</taxon>
        <taxon>Bacillota</taxon>
        <taxon>Bacilli</taxon>
        <taxon>Bacillales</taxon>
        <taxon>Bacillaceae</taxon>
        <taxon>Virgibacillus</taxon>
    </lineage>
</organism>
<dbReference type="RefSeq" id="WP_327607819.1">
    <property type="nucleotide sequence ID" value="NZ_JARZFX010000005.1"/>
</dbReference>
<evidence type="ECO:0000313" key="1">
    <source>
        <dbReference type="EMBL" id="MEC5424251.1"/>
    </source>
</evidence>
<comment type="caution">
    <text evidence="1">The sequence shown here is derived from an EMBL/GenBank/DDBJ whole genome shotgun (WGS) entry which is preliminary data.</text>
</comment>
<sequence>MLEDKLISVASNYFNDSELQRIDSLSSNPHFDNLLTLDREIGGIGIFNINNGRTGRYHVEDRDILRPLQYIYMNLELRENSLSWFTRDIIHMCGLHLESIIKRCTRKYRTPLGKSLYDKKLIKILDARIISELGVIAKLFNAAKHEVSSYKDEHLFSIKDALYCYFITRKLASELYRHVELYTSPEVWTD</sequence>
<evidence type="ECO:0000313" key="2">
    <source>
        <dbReference type="Proteomes" id="UP001335737"/>
    </source>
</evidence>
<reference evidence="1 2" key="1">
    <citation type="journal article" date="2024" name="Int. J. Syst. Evol. Microbiol.">
        <title>Virgibacillus tibetensis sp. nov., isolated from salt lake on the Tibetan Plateau of China.</title>
        <authorList>
            <person name="Phurbu D."/>
            <person name="Liu Z.-X."/>
            <person name="Wang R."/>
            <person name="Zheng Y.-Y."/>
            <person name="Liu H.-C."/>
            <person name="Zhou Y.-G."/>
            <person name="Yu Y.-J."/>
            <person name="Li A.-H."/>
        </authorList>
    </citation>
    <scope>NUCLEOTIDE SEQUENCE [LARGE SCALE GENOMIC DNA]</scope>
    <source>
        <strain evidence="1 2">C22-A2</strain>
    </source>
</reference>
<dbReference type="Proteomes" id="UP001335737">
    <property type="component" value="Unassembled WGS sequence"/>
</dbReference>
<proteinExistence type="predicted"/>
<accession>A0ABU6KG10</accession>
<keyword evidence="2" id="KW-1185">Reference proteome</keyword>
<gene>
    <name evidence="1" type="ORF">QGM71_12190</name>
</gene>
<evidence type="ECO:0008006" key="3">
    <source>
        <dbReference type="Google" id="ProtNLM"/>
    </source>
</evidence>
<name>A0ABU6KG10_9BACI</name>
<protein>
    <recommendedName>
        <fullName evidence="3">DUF4145 domain-containing protein</fullName>
    </recommendedName>
</protein>
<dbReference type="EMBL" id="JARZFX010000005">
    <property type="protein sequence ID" value="MEC5424251.1"/>
    <property type="molecule type" value="Genomic_DNA"/>
</dbReference>